<dbReference type="GO" id="GO:0005886">
    <property type="term" value="C:plasma membrane"/>
    <property type="evidence" value="ECO:0007669"/>
    <property type="project" value="UniProtKB-SubCell"/>
</dbReference>
<protein>
    <submittedName>
        <fullName evidence="13">Mg2 transporter protein CorA family protein</fullName>
    </submittedName>
</protein>
<evidence type="ECO:0000256" key="12">
    <source>
        <dbReference type="SAM" id="Phobius"/>
    </source>
</evidence>
<dbReference type="RefSeq" id="WP_013558243.1">
    <property type="nucleotide sequence ID" value="NC_014958.1"/>
</dbReference>
<evidence type="ECO:0000256" key="3">
    <source>
        <dbReference type="ARBA" id="ARBA00022448"/>
    </source>
</evidence>
<evidence type="ECO:0000256" key="9">
    <source>
        <dbReference type="ARBA" id="ARBA00023136"/>
    </source>
</evidence>
<dbReference type="AlphaFoldDB" id="E8UC79"/>
<comment type="subcellular location">
    <subcellularLocation>
        <location evidence="1">Cell membrane</location>
        <topology evidence="1">Multi-pass membrane protein</topology>
    </subcellularLocation>
</comment>
<keyword evidence="9 12" id="KW-0472">Membrane</keyword>
<dbReference type="GO" id="GO:0050897">
    <property type="term" value="F:cobalt ion binding"/>
    <property type="evidence" value="ECO:0007669"/>
    <property type="project" value="TreeGrafter"/>
</dbReference>
<comment type="function">
    <text evidence="11">Mediates influx of magnesium ions. Alternates between open and closed states. Activated by low cytoplasmic Mg(2+) levels. Inactive when cytoplasmic Mg(2+) levels are high.</text>
</comment>
<evidence type="ECO:0000313" key="14">
    <source>
        <dbReference type="Proteomes" id="UP000008635"/>
    </source>
</evidence>
<reference evidence="13 14" key="1">
    <citation type="journal article" date="2011" name="Stand. Genomic Sci.">
        <title>Complete genome sequence of Deinococcus maricopensis type strain (LB-34).</title>
        <authorList>
            <person name="Pukall R."/>
            <person name="Zeytun A."/>
            <person name="Lucas S."/>
            <person name="Lapidus A."/>
            <person name="Hammon N."/>
            <person name="Deshpande S."/>
            <person name="Nolan M."/>
            <person name="Cheng J.F."/>
            <person name="Pitluck S."/>
            <person name="Liolios K."/>
            <person name="Pagani I."/>
            <person name="Mikhailova N."/>
            <person name="Ivanova N."/>
            <person name="Mavromatis K."/>
            <person name="Pati A."/>
            <person name="Tapia R."/>
            <person name="Han C."/>
            <person name="Goodwin L."/>
            <person name="Chen A."/>
            <person name="Palaniappan K."/>
            <person name="Land M."/>
            <person name="Hauser L."/>
            <person name="Chang Y.J."/>
            <person name="Jeffries C.D."/>
            <person name="Brambilla E.M."/>
            <person name="Rohde M."/>
            <person name="Goker M."/>
            <person name="Detter J.C."/>
            <person name="Woyke T."/>
            <person name="Bristow J."/>
            <person name="Eisen J.A."/>
            <person name="Markowitz V."/>
            <person name="Hugenholtz P."/>
            <person name="Kyrpides N.C."/>
            <person name="Klenk H.P."/>
        </authorList>
    </citation>
    <scope>NUCLEOTIDE SEQUENCE [LARGE SCALE GENOMIC DNA]</scope>
    <source>
        <strain evidence="14">DSM 21211 / LMG 22137 / NRRL B-23946 / LB-34</strain>
    </source>
</reference>
<keyword evidence="6" id="KW-0460">Magnesium</keyword>
<dbReference type="CDD" id="cd12822">
    <property type="entry name" value="TmCorA-like"/>
    <property type="match status" value="1"/>
</dbReference>
<keyword evidence="7 12" id="KW-1133">Transmembrane helix</keyword>
<feature type="transmembrane region" description="Helical" evidence="12">
    <location>
        <begin position="248"/>
        <end position="268"/>
    </location>
</feature>
<proteinExistence type="inferred from homology"/>
<name>E8UC79_DEIML</name>
<dbReference type="KEGG" id="dmr:Deima_3111"/>
<dbReference type="FunFam" id="1.20.58.340:FF:000004">
    <property type="entry name" value="Magnesium transport protein CorA"/>
    <property type="match status" value="1"/>
</dbReference>
<keyword evidence="5 12" id="KW-0812">Transmembrane</keyword>
<dbReference type="Gene3D" id="3.30.460.20">
    <property type="entry name" value="CorA soluble domain-like"/>
    <property type="match status" value="1"/>
</dbReference>
<keyword evidence="14" id="KW-1185">Reference proteome</keyword>
<evidence type="ECO:0000313" key="13">
    <source>
        <dbReference type="EMBL" id="ADV68740.1"/>
    </source>
</evidence>
<evidence type="ECO:0000256" key="5">
    <source>
        <dbReference type="ARBA" id="ARBA00022692"/>
    </source>
</evidence>
<organism evidence="13 14">
    <name type="scientific">Deinococcus maricopensis (strain DSM 21211 / LMG 22137 / NRRL B-23946 / LB-34)</name>
    <dbReference type="NCBI Taxonomy" id="709986"/>
    <lineage>
        <taxon>Bacteria</taxon>
        <taxon>Thermotogati</taxon>
        <taxon>Deinococcota</taxon>
        <taxon>Deinococci</taxon>
        <taxon>Deinococcales</taxon>
        <taxon>Deinococcaceae</taxon>
        <taxon>Deinococcus</taxon>
    </lineage>
</organism>
<reference evidence="14" key="2">
    <citation type="submission" date="2011-01" db="EMBL/GenBank/DDBJ databases">
        <title>The complete genome of Deinococcus maricopensis DSM 21211.</title>
        <authorList>
            <consortium name="US DOE Joint Genome Institute (JGI-PGF)"/>
            <person name="Lucas S."/>
            <person name="Copeland A."/>
            <person name="Lapidus A."/>
            <person name="Goodwin L."/>
            <person name="Pitluck S."/>
            <person name="Kyrpides N."/>
            <person name="Mavromatis K."/>
            <person name="Pagani I."/>
            <person name="Ivanova N."/>
            <person name="Ovchinnikova G."/>
            <person name="Zeytun A."/>
            <person name="Detter J.C."/>
            <person name="Han C."/>
            <person name="Land M."/>
            <person name="Hauser L."/>
            <person name="Markowitz V."/>
            <person name="Cheng J.-F."/>
            <person name="Hugenholtz P."/>
            <person name="Woyke T."/>
            <person name="Wu D."/>
            <person name="Pukall R."/>
            <person name="Gehrich-Schroeter G."/>
            <person name="Brambilla E."/>
            <person name="Klenk H.-P."/>
            <person name="Eisen J.A."/>
        </authorList>
    </citation>
    <scope>NUCLEOTIDE SEQUENCE [LARGE SCALE GENOMIC DNA]</scope>
    <source>
        <strain evidence="14">DSM 21211 / LMG 22137 / NRRL B-23946 / LB-34</strain>
    </source>
</reference>
<evidence type="ECO:0000256" key="11">
    <source>
        <dbReference type="ARBA" id="ARBA00045497"/>
    </source>
</evidence>
<accession>E8UC79</accession>
<dbReference type="GO" id="GO:0015095">
    <property type="term" value="F:magnesium ion transmembrane transporter activity"/>
    <property type="evidence" value="ECO:0007669"/>
    <property type="project" value="TreeGrafter"/>
</dbReference>
<comment type="catalytic activity">
    <reaction evidence="10">
        <text>Mg(2+)(in) = Mg(2+)(out)</text>
        <dbReference type="Rhea" id="RHEA:29827"/>
        <dbReference type="ChEBI" id="CHEBI:18420"/>
    </reaction>
</comment>
<dbReference type="STRING" id="709986.Deima_3111"/>
<dbReference type="SUPFAM" id="SSF143865">
    <property type="entry name" value="CorA soluble domain-like"/>
    <property type="match status" value="1"/>
</dbReference>
<dbReference type="eggNOG" id="COG0598">
    <property type="taxonomic scope" value="Bacteria"/>
</dbReference>
<keyword evidence="3" id="KW-0813">Transport</keyword>
<dbReference type="OrthoDB" id="9803416at2"/>
<evidence type="ECO:0000256" key="10">
    <source>
        <dbReference type="ARBA" id="ARBA00034269"/>
    </source>
</evidence>
<evidence type="ECO:0000256" key="1">
    <source>
        <dbReference type="ARBA" id="ARBA00004651"/>
    </source>
</evidence>
<dbReference type="InterPro" id="IPR002523">
    <property type="entry name" value="MgTranspt_CorA/ZnTranspt_ZntB"/>
</dbReference>
<keyword evidence="4" id="KW-1003">Cell membrane</keyword>
<comment type="similarity">
    <text evidence="2">Belongs to the CorA metal ion transporter (MIT) (TC 1.A.35) family.</text>
</comment>
<evidence type="ECO:0000256" key="6">
    <source>
        <dbReference type="ARBA" id="ARBA00022842"/>
    </source>
</evidence>
<evidence type="ECO:0000256" key="4">
    <source>
        <dbReference type="ARBA" id="ARBA00022475"/>
    </source>
</evidence>
<gene>
    <name evidence="13" type="ordered locus">Deima_3111</name>
</gene>
<evidence type="ECO:0000256" key="8">
    <source>
        <dbReference type="ARBA" id="ARBA00023065"/>
    </source>
</evidence>
<dbReference type="InterPro" id="IPR045863">
    <property type="entry name" value="CorA_TM1_TM2"/>
</dbReference>
<dbReference type="EMBL" id="CP002454">
    <property type="protein sequence ID" value="ADV68740.1"/>
    <property type="molecule type" value="Genomic_DNA"/>
</dbReference>
<dbReference type="HOGENOM" id="CLU_007127_0_0_0"/>
<sequence length="306" mass="35594">MIRATTLDGREFPWRGEREHVWVDASNVTPEELDALRATFPMHPLALEDAQQAGQWSRYEQYPEGDFITFRSLARPRELDEFTERVSLFMYPDALLTFSRERLPYLDQIWRMVGRESVNTPGEITFEILDHGADSFTAFLDELESRFDVIEERVFSRSKRRADIAQDVFDLKRSLAHARRVAYEARDASVLLARHARVPDADLVRFRDVQDTMNRVASRMEGGRDALTGLLNIYSGVQSQRMNEVMRTLAAVSTVFLPLTFLAGVWGMNFEFMPELHWRYGYAFAWAMFVLIGAALALYFKRRGWW</sequence>
<dbReference type="GO" id="GO:0015087">
    <property type="term" value="F:cobalt ion transmembrane transporter activity"/>
    <property type="evidence" value="ECO:0007669"/>
    <property type="project" value="TreeGrafter"/>
</dbReference>
<dbReference type="Gene3D" id="1.20.58.340">
    <property type="entry name" value="Magnesium transport protein CorA, transmembrane region"/>
    <property type="match status" value="2"/>
</dbReference>
<dbReference type="InterPro" id="IPR045861">
    <property type="entry name" value="CorA_cytoplasmic_dom"/>
</dbReference>
<dbReference type="PANTHER" id="PTHR46494">
    <property type="entry name" value="CORA FAMILY METAL ION TRANSPORTER (EUROFUNG)"/>
    <property type="match status" value="1"/>
</dbReference>
<dbReference type="SUPFAM" id="SSF144083">
    <property type="entry name" value="Magnesium transport protein CorA, transmembrane region"/>
    <property type="match status" value="1"/>
</dbReference>
<dbReference type="GO" id="GO:0000287">
    <property type="term" value="F:magnesium ion binding"/>
    <property type="evidence" value="ECO:0007669"/>
    <property type="project" value="TreeGrafter"/>
</dbReference>
<keyword evidence="8" id="KW-0406">Ion transport</keyword>
<evidence type="ECO:0000256" key="7">
    <source>
        <dbReference type="ARBA" id="ARBA00022989"/>
    </source>
</evidence>
<dbReference type="PANTHER" id="PTHR46494:SF1">
    <property type="entry name" value="CORA FAMILY METAL ION TRANSPORTER (EUROFUNG)"/>
    <property type="match status" value="1"/>
</dbReference>
<dbReference type="Pfam" id="PF01544">
    <property type="entry name" value="CorA"/>
    <property type="match status" value="1"/>
</dbReference>
<dbReference type="Proteomes" id="UP000008635">
    <property type="component" value="Chromosome"/>
</dbReference>
<evidence type="ECO:0000256" key="2">
    <source>
        <dbReference type="ARBA" id="ARBA00009765"/>
    </source>
</evidence>
<feature type="transmembrane region" description="Helical" evidence="12">
    <location>
        <begin position="280"/>
        <end position="300"/>
    </location>
</feature>